<sequence>SLCAILKIGLNMKNLTITLALLTTLTCYSKRSNNTVIVKSKNGVSLKAAPGNSEKTITNISEGTKFRKIQNSEIQIENSEEWIEVTNENYNGYLLSSQVSSLKAIPQTKIIPETLYKTTCAKNYYSITKLPTFNNITKSTLKKSTNHNSNITISERLNINKDQIVTFDLDQIYSKNIPEKLRFIPEIKNFLAITEITEAREYERKVNILYLNLNSYIYSINLIHLIIENECESYDAYKFYEEDLPFVDYSLIVSESPSGLDIKYQKFKCAYKESRDFLSTEILESTLTKVSIDESNLILTEYCFEGNFPDINRKKTEKSKSIFDNSYKDYFL</sequence>
<evidence type="ECO:0000313" key="1">
    <source>
        <dbReference type="EMBL" id="MCW7528532.1"/>
    </source>
</evidence>
<dbReference type="Proteomes" id="UP001208540">
    <property type="component" value="Unassembled WGS sequence"/>
</dbReference>
<feature type="non-terminal residue" evidence="2">
    <location>
        <position position="1"/>
    </location>
</feature>
<reference evidence="2 4" key="1">
    <citation type="submission" date="2022-06" db="EMBL/GenBank/DDBJ databases">
        <title>Leptospira isolates from biofilms formed at urban environments.</title>
        <authorList>
            <person name="Ribeiro P.S."/>
            <person name="Sousa T."/>
            <person name="Carvalho N."/>
            <person name="Aburjaile F."/>
            <person name="Neves F."/>
            <person name="Oliveira D."/>
            <person name="Blanco L."/>
            <person name="Lima J."/>
            <person name="Costa F."/>
            <person name="Brenig B."/>
            <person name="Soares S."/>
            <person name="Ramos R."/>
            <person name="Goes-Neto A."/>
            <person name="Matiuzzi M."/>
            <person name="Azevedo V."/>
            <person name="Ristow P."/>
        </authorList>
    </citation>
    <scope>NUCLEOTIDE SEQUENCE</scope>
    <source>
        <strain evidence="1 4">VSF19</strain>
        <strain evidence="2">VSF20</strain>
    </source>
</reference>
<protein>
    <recommendedName>
        <fullName evidence="5">SH3 domain-containing protein</fullName>
    </recommendedName>
</protein>
<evidence type="ECO:0008006" key="5">
    <source>
        <dbReference type="Google" id="ProtNLM"/>
    </source>
</evidence>
<comment type="caution">
    <text evidence="2">The sequence shown here is derived from an EMBL/GenBank/DDBJ whole genome shotgun (WGS) entry which is preliminary data.</text>
</comment>
<accession>A0AAW5VQU8</accession>
<evidence type="ECO:0000313" key="3">
    <source>
        <dbReference type="Proteomes" id="UP001208540"/>
    </source>
</evidence>
<keyword evidence="4" id="KW-1185">Reference proteome</keyword>
<gene>
    <name evidence="1" type="ORF">ND861_19405</name>
    <name evidence="2" type="ORF">ND862_19460</name>
</gene>
<proteinExistence type="predicted"/>
<evidence type="ECO:0000313" key="4">
    <source>
        <dbReference type="Proteomes" id="UP001208912"/>
    </source>
</evidence>
<dbReference type="EMBL" id="JAMQPL010000073">
    <property type="protein sequence ID" value="MCW7532402.1"/>
    <property type="molecule type" value="Genomic_DNA"/>
</dbReference>
<organism evidence="2 3">
    <name type="scientific">Leptospira soteropolitanensis</name>
    <dbReference type="NCBI Taxonomy" id="2950025"/>
    <lineage>
        <taxon>Bacteria</taxon>
        <taxon>Pseudomonadati</taxon>
        <taxon>Spirochaetota</taxon>
        <taxon>Spirochaetia</taxon>
        <taxon>Leptospirales</taxon>
        <taxon>Leptospiraceae</taxon>
        <taxon>Leptospira</taxon>
    </lineage>
</organism>
<dbReference type="RefSeq" id="WP_265361240.1">
    <property type="nucleotide sequence ID" value="NZ_JAMQPL010000073.1"/>
</dbReference>
<dbReference type="EMBL" id="JAMQPM010000068">
    <property type="protein sequence ID" value="MCW7528532.1"/>
    <property type="molecule type" value="Genomic_DNA"/>
</dbReference>
<name>A0AAW5VQU8_9LEPT</name>
<dbReference type="Proteomes" id="UP001208912">
    <property type="component" value="Unassembled WGS sequence"/>
</dbReference>
<dbReference type="AlphaFoldDB" id="A0AAW5VQU8"/>
<evidence type="ECO:0000313" key="2">
    <source>
        <dbReference type="EMBL" id="MCW7532402.1"/>
    </source>
</evidence>